<evidence type="ECO:0000256" key="2">
    <source>
        <dbReference type="SAM" id="SignalP"/>
    </source>
</evidence>
<feature type="domain" description="Protein CPL1-like" evidence="3">
    <location>
        <begin position="129"/>
        <end position="193"/>
    </location>
</feature>
<dbReference type="PANTHER" id="PTHR35192">
    <property type="entry name" value="PROTEIN, PUTATIVE-RELATED"/>
    <property type="match status" value="1"/>
</dbReference>
<feature type="chain" id="PRO_5007889433" description="Protein CPL1-like domain-containing protein" evidence="2">
    <location>
        <begin position="21"/>
        <end position="232"/>
    </location>
</feature>
<evidence type="ECO:0000313" key="4">
    <source>
        <dbReference type="EMBL" id="KZO94798.1"/>
    </source>
</evidence>
<keyword evidence="2" id="KW-0732">Signal</keyword>
<evidence type="ECO:0000256" key="1">
    <source>
        <dbReference type="SAM" id="MobiDB-lite"/>
    </source>
</evidence>
<dbReference type="AlphaFoldDB" id="A0A167KMD3"/>
<dbReference type="Proteomes" id="UP000076738">
    <property type="component" value="Unassembled WGS sequence"/>
</dbReference>
<protein>
    <recommendedName>
        <fullName evidence="3">Protein CPL1-like domain-containing protein</fullName>
    </recommendedName>
</protein>
<feature type="signal peptide" evidence="2">
    <location>
        <begin position="1"/>
        <end position="20"/>
    </location>
</feature>
<reference evidence="4 5" key="1">
    <citation type="journal article" date="2016" name="Mol. Biol. Evol.">
        <title>Comparative Genomics of Early-Diverging Mushroom-Forming Fungi Provides Insights into the Origins of Lignocellulose Decay Capabilities.</title>
        <authorList>
            <person name="Nagy L.G."/>
            <person name="Riley R."/>
            <person name="Tritt A."/>
            <person name="Adam C."/>
            <person name="Daum C."/>
            <person name="Floudas D."/>
            <person name="Sun H."/>
            <person name="Yadav J.S."/>
            <person name="Pangilinan J."/>
            <person name="Larsson K.H."/>
            <person name="Matsuura K."/>
            <person name="Barry K."/>
            <person name="Labutti K."/>
            <person name="Kuo R."/>
            <person name="Ohm R.A."/>
            <person name="Bhattacharya S.S."/>
            <person name="Shirouzu T."/>
            <person name="Yoshinaga Y."/>
            <person name="Martin F.M."/>
            <person name="Grigoriev I.V."/>
            <person name="Hibbett D.S."/>
        </authorList>
    </citation>
    <scope>NUCLEOTIDE SEQUENCE [LARGE SCALE GENOMIC DNA]</scope>
    <source>
        <strain evidence="4 5">TUFC12733</strain>
    </source>
</reference>
<dbReference type="PANTHER" id="PTHR35192:SF2">
    <property type="entry name" value="APPLE DOMAIN-CONTAINING PROTEIN"/>
    <property type="match status" value="1"/>
</dbReference>
<accession>A0A167KMD3</accession>
<dbReference type="OrthoDB" id="439917at2759"/>
<gene>
    <name evidence="4" type="ORF">CALVIDRAFT_565208</name>
</gene>
<dbReference type="EMBL" id="KV417292">
    <property type="protein sequence ID" value="KZO94798.1"/>
    <property type="molecule type" value="Genomic_DNA"/>
</dbReference>
<sequence>MRLTTVLAAFVALFAMTVHAKPSDLCAHIDDDLVGDILGELVVFVHLDLCLCLSQLPEFILENPGVIEAVLVLGVGVVLELLEDLLGKSPACWPFASYALNKHDKRRAPECPLSHSLCGVQSTWSRNTWECVDTQTDLWSCGGCTTGYLDIPATGLDCTALDGVQDVSCARGKCKILSCSRGYAVAANGTSCIPNTRSPTGLSGLSLQTSYSNIPSPKHSSSLASVTTNPLI</sequence>
<name>A0A167KMD3_CALVF</name>
<evidence type="ECO:0000259" key="3">
    <source>
        <dbReference type="Pfam" id="PF21671"/>
    </source>
</evidence>
<keyword evidence="5" id="KW-1185">Reference proteome</keyword>
<evidence type="ECO:0000313" key="5">
    <source>
        <dbReference type="Proteomes" id="UP000076738"/>
    </source>
</evidence>
<dbReference type="STRING" id="1330018.A0A167KMD3"/>
<dbReference type="Pfam" id="PF21671">
    <property type="entry name" value="CPL1-like"/>
    <property type="match status" value="1"/>
</dbReference>
<proteinExistence type="predicted"/>
<feature type="region of interest" description="Disordered" evidence="1">
    <location>
        <begin position="212"/>
        <end position="232"/>
    </location>
</feature>
<dbReference type="InterPro" id="IPR048661">
    <property type="entry name" value="CPL1-like"/>
</dbReference>
<dbReference type="InterPro" id="IPR038955">
    <property type="entry name" value="PriA/CPL1_fungi"/>
</dbReference>
<organism evidence="4 5">
    <name type="scientific">Calocera viscosa (strain TUFC12733)</name>
    <dbReference type="NCBI Taxonomy" id="1330018"/>
    <lineage>
        <taxon>Eukaryota</taxon>
        <taxon>Fungi</taxon>
        <taxon>Dikarya</taxon>
        <taxon>Basidiomycota</taxon>
        <taxon>Agaricomycotina</taxon>
        <taxon>Dacrymycetes</taxon>
        <taxon>Dacrymycetales</taxon>
        <taxon>Dacrymycetaceae</taxon>
        <taxon>Calocera</taxon>
    </lineage>
</organism>